<dbReference type="PANTHER" id="PTHR48106:SF13">
    <property type="entry name" value="QUINONE OXIDOREDUCTASE-RELATED"/>
    <property type="match status" value="1"/>
</dbReference>
<evidence type="ECO:0000256" key="3">
    <source>
        <dbReference type="SAM" id="MobiDB-lite"/>
    </source>
</evidence>
<dbReference type="Pfam" id="PF08240">
    <property type="entry name" value="ADH_N"/>
    <property type="match status" value="1"/>
</dbReference>
<evidence type="ECO:0000256" key="1">
    <source>
        <dbReference type="ARBA" id="ARBA00022857"/>
    </source>
</evidence>
<dbReference type="SUPFAM" id="SSF50129">
    <property type="entry name" value="GroES-like"/>
    <property type="match status" value="1"/>
</dbReference>
<dbReference type="Pfam" id="PF13602">
    <property type="entry name" value="ADH_zinc_N_2"/>
    <property type="match status" value="1"/>
</dbReference>
<dbReference type="SUPFAM" id="SSF51735">
    <property type="entry name" value="NAD(P)-binding Rossmann-fold domains"/>
    <property type="match status" value="1"/>
</dbReference>
<name>A0ABQ3EP78_9ACTN</name>
<dbReference type="Proteomes" id="UP000642673">
    <property type="component" value="Unassembled WGS sequence"/>
</dbReference>
<evidence type="ECO:0000313" key="6">
    <source>
        <dbReference type="Proteomes" id="UP000642673"/>
    </source>
</evidence>
<protein>
    <submittedName>
        <fullName evidence="5">Oxidoreductase</fullName>
    </submittedName>
</protein>
<dbReference type="Gene3D" id="3.40.50.720">
    <property type="entry name" value="NAD(P)-binding Rossmann-like Domain"/>
    <property type="match status" value="1"/>
</dbReference>
<evidence type="ECO:0000256" key="2">
    <source>
        <dbReference type="ARBA" id="ARBA00023002"/>
    </source>
</evidence>
<keyword evidence="2" id="KW-0560">Oxidoreductase</keyword>
<gene>
    <name evidence="5" type="ORF">GCM10010347_19250</name>
</gene>
<dbReference type="InterPro" id="IPR011032">
    <property type="entry name" value="GroES-like_sf"/>
</dbReference>
<dbReference type="EMBL" id="BMVP01000002">
    <property type="protein sequence ID" value="GHB49455.1"/>
    <property type="molecule type" value="Genomic_DNA"/>
</dbReference>
<feature type="region of interest" description="Disordered" evidence="3">
    <location>
        <begin position="315"/>
        <end position="351"/>
    </location>
</feature>
<keyword evidence="6" id="KW-1185">Reference proteome</keyword>
<feature type="compositionally biased region" description="Gly residues" evidence="3">
    <location>
        <begin position="320"/>
        <end position="332"/>
    </location>
</feature>
<organism evidence="5 6">
    <name type="scientific">Streptomyces cirratus</name>
    <dbReference type="NCBI Taxonomy" id="68187"/>
    <lineage>
        <taxon>Bacteria</taxon>
        <taxon>Bacillati</taxon>
        <taxon>Actinomycetota</taxon>
        <taxon>Actinomycetes</taxon>
        <taxon>Kitasatosporales</taxon>
        <taxon>Streptomycetaceae</taxon>
        <taxon>Streptomyces</taxon>
    </lineage>
</organism>
<dbReference type="InterPro" id="IPR020843">
    <property type="entry name" value="ER"/>
</dbReference>
<dbReference type="InterPro" id="IPR013154">
    <property type="entry name" value="ADH-like_N"/>
</dbReference>
<comment type="caution">
    <text evidence="5">The sequence shown here is derived from an EMBL/GenBank/DDBJ whole genome shotgun (WGS) entry which is preliminary data.</text>
</comment>
<dbReference type="RefSeq" id="WP_190183559.1">
    <property type="nucleotide sequence ID" value="NZ_BMVP01000002.1"/>
</dbReference>
<proteinExistence type="predicted"/>
<dbReference type="PANTHER" id="PTHR48106">
    <property type="entry name" value="QUINONE OXIDOREDUCTASE PIG3-RELATED"/>
    <property type="match status" value="1"/>
</dbReference>
<reference evidence="6" key="1">
    <citation type="journal article" date="2019" name="Int. J. Syst. Evol. Microbiol.">
        <title>The Global Catalogue of Microorganisms (GCM) 10K type strain sequencing project: providing services to taxonomists for standard genome sequencing and annotation.</title>
        <authorList>
            <consortium name="The Broad Institute Genomics Platform"/>
            <consortium name="The Broad Institute Genome Sequencing Center for Infectious Disease"/>
            <person name="Wu L."/>
            <person name="Ma J."/>
        </authorList>
    </citation>
    <scope>NUCLEOTIDE SEQUENCE [LARGE SCALE GENOMIC DNA]</scope>
    <source>
        <strain evidence="6">JCM 4738</strain>
    </source>
</reference>
<dbReference type="InterPro" id="IPR036291">
    <property type="entry name" value="NAD(P)-bd_dom_sf"/>
</dbReference>
<evidence type="ECO:0000259" key="4">
    <source>
        <dbReference type="SMART" id="SM00829"/>
    </source>
</evidence>
<feature type="domain" description="Enoyl reductase (ER)" evidence="4">
    <location>
        <begin position="10"/>
        <end position="305"/>
    </location>
</feature>
<dbReference type="SMART" id="SM00829">
    <property type="entry name" value="PKS_ER"/>
    <property type="match status" value="1"/>
</dbReference>
<sequence length="351" mass="36168">MLRVRYEVNGGPQVLFGEEAEVPRPSAGELLVRVEAIGVTLPTVRKVRESSEPMPLGGEVAGTVEALGADVTGFAVGDRVTGLCFAQAYAEFAVLHTAMASRIPEGASAVEAIALVRSGLVARGAYEAARPEPGESVLVTAAASATGTLALQYARAGGAGRVVAAVSDPAKGDFVRSLGADEVVLYEDAEWGDPYDFVLDGVGGDLLSRAVRSLAPGGRLVAFGSGGGTVEAYELLVRGASVIGFQMRAIALGKPALYARWLREVWQMRDAGTLRASVHEEIPLAEAARAHTVVERRRNLGKVVLVPPFFPGHGNRPRSGLGGTGTGAGFSGGAVSPCGGTRSPWAGPASP</sequence>
<dbReference type="Gene3D" id="3.90.180.10">
    <property type="entry name" value="Medium-chain alcohol dehydrogenases, catalytic domain"/>
    <property type="match status" value="1"/>
</dbReference>
<accession>A0ABQ3EP78</accession>
<evidence type="ECO:0000313" key="5">
    <source>
        <dbReference type="EMBL" id="GHB49455.1"/>
    </source>
</evidence>
<keyword evidence="1" id="KW-0521">NADP</keyword>